<dbReference type="HOGENOM" id="CLU_063440_3_1_9"/>
<feature type="domain" description="Transcription regulator PadR N-terminal" evidence="2">
    <location>
        <begin position="33"/>
        <end position="102"/>
    </location>
</feature>
<dbReference type="PANTHER" id="PTHR33169:SF24">
    <property type="entry name" value="TRANSCRIPTIONAL REGULATOR, PADR FAMILY"/>
    <property type="match status" value="1"/>
</dbReference>
<dbReference type="InterPro" id="IPR036390">
    <property type="entry name" value="WH_DNA-bd_sf"/>
</dbReference>
<organism evidence="3 4">
    <name type="scientific">Enterococcus faecium 505</name>
    <dbReference type="NCBI Taxonomy" id="1134806"/>
    <lineage>
        <taxon>Bacteria</taxon>
        <taxon>Bacillati</taxon>
        <taxon>Bacillota</taxon>
        <taxon>Bacilli</taxon>
        <taxon>Lactobacillales</taxon>
        <taxon>Enterococcaceae</taxon>
        <taxon>Enterococcus</taxon>
    </lineage>
</organism>
<proteinExistence type="predicted"/>
<dbReference type="EMBL" id="AMBL01000027">
    <property type="protein sequence ID" value="EJY46187.1"/>
    <property type="molecule type" value="Genomic_DNA"/>
</dbReference>
<dbReference type="GO" id="GO:0003677">
    <property type="term" value="F:DNA binding"/>
    <property type="evidence" value="ECO:0007669"/>
    <property type="project" value="UniProtKB-KW"/>
</dbReference>
<dbReference type="Pfam" id="PF03551">
    <property type="entry name" value="PadR"/>
    <property type="match status" value="1"/>
</dbReference>
<dbReference type="PANTHER" id="PTHR33169">
    <property type="entry name" value="PADR-FAMILY TRANSCRIPTIONAL REGULATOR"/>
    <property type="match status" value="1"/>
</dbReference>
<dbReference type="AlphaFoldDB" id="J7CWC9"/>
<evidence type="ECO:0000259" key="2">
    <source>
        <dbReference type="Pfam" id="PF03551"/>
    </source>
</evidence>
<evidence type="ECO:0000313" key="3">
    <source>
        <dbReference type="EMBL" id="EJY46187.1"/>
    </source>
</evidence>
<dbReference type="InterPro" id="IPR036388">
    <property type="entry name" value="WH-like_DNA-bd_sf"/>
</dbReference>
<evidence type="ECO:0000256" key="1">
    <source>
        <dbReference type="ARBA" id="ARBA00023125"/>
    </source>
</evidence>
<dbReference type="Proteomes" id="UP000006403">
    <property type="component" value="Unassembled WGS sequence"/>
</dbReference>
<name>J7CWC9_ENTFC</name>
<dbReference type="SUPFAM" id="SSF46785">
    <property type="entry name" value="Winged helix' DNA-binding domain"/>
    <property type="match status" value="1"/>
</dbReference>
<reference evidence="3 4" key="1">
    <citation type="submission" date="2012-04" db="EMBL/GenBank/DDBJ databases">
        <authorList>
            <person name="Weinstock G."/>
            <person name="Sodergren E."/>
            <person name="Lobos E.A."/>
            <person name="Fulton L."/>
            <person name="Fulton R."/>
            <person name="Courtney L."/>
            <person name="Fronick C."/>
            <person name="O'Laughlin M."/>
            <person name="Godfrey J."/>
            <person name="Wilson R.M."/>
            <person name="Miner T."/>
            <person name="Farmer C."/>
            <person name="Delehaunty K."/>
            <person name="Cordes M."/>
            <person name="Minx P."/>
            <person name="Tomlinson C."/>
            <person name="Chen J."/>
            <person name="Wollam A."/>
            <person name="Pepin K.H."/>
            <person name="Bhonagiri V."/>
            <person name="Zhang X."/>
            <person name="Suruliraj S."/>
            <person name="Warren W."/>
            <person name="Mitreva M."/>
            <person name="Mardis E.R."/>
            <person name="Wilson R.K."/>
        </authorList>
    </citation>
    <scope>NUCLEOTIDE SEQUENCE [LARGE SCALE GENOMIC DNA]</scope>
    <source>
        <strain evidence="3 4">505</strain>
    </source>
</reference>
<gene>
    <name evidence="3" type="ORF">HMPREF1348_01079</name>
</gene>
<keyword evidence="1" id="KW-0238">DNA-binding</keyword>
<dbReference type="PATRIC" id="fig|1134806.3.peg.1033"/>
<dbReference type="InterPro" id="IPR052509">
    <property type="entry name" value="Metal_resp_DNA-bind_regulator"/>
</dbReference>
<dbReference type="CDD" id="cd00090">
    <property type="entry name" value="HTH_ARSR"/>
    <property type="match status" value="1"/>
</dbReference>
<protein>
    <submittedName>
        <fullName evidence="3">Transcriptional regulator, PadR family</fullName>
    </submittedName>
</protein>
<dbReference type="Gene3D" id="1.10.10.10">
    <property type="entry name" value="Winged helix-like DNA-binding domain superfamily/Winged helix DNA-binding domain"/>
    <property type="match status" value="1"/>
</dbReference>
<comment type="caution">
    <text evidence="3">The sequence shown here is derived from an EMBL/GenBank/DDBJ whole genome shotgun (WGS) entry which is preliminary data.</text>
</comment>
<evidence type="ECO:0000313" key="4">
    <source>
        <dbReference type="Proteomes" id="UP000006403"/>
    </source>
</evidence>
<accession>J7CWC9</accession>
<sequence length="124" mass="14599">MMYNIDWNKILHLRIEGDVMHIQIPTVLLDGTVLAALSKEDMYGYALTKIVQESLSVSESTLYPVLRRLKKEGYLETYDEPFEGRNRRYYSLTPIGSRHLEEIIDEWIVFRDSLDRLLEESTNE</sequence>
<dbReference type="InterPro" id="IPR011991">
    <property type="entry name" value="ArsR-like_HTH"/>
</dbReference>
<dbReference type="InterPro" id="IPR005149">
    <property type="entry name" value="Tscrpt_reg_PadR_N"/>
</dbReference>